<evidence type="ECO:0000256" key="1">
    <source>
        <dbReference type="SAM" id="MobiDB-lite"/>
    </source>
</evidence>
<organism evidence="2 3">
    <name type="scientific">Chionoecetes opilio</name>
    <name type="common">Atlantic snow crab</name>
    <name type="synonym">Cancer opilio</name>
    <dbReference type="NCBI Taxonomy" id="41210"/>
    <lineage>
        <taxon>Eukaryota</taxon>
        <taxon>Metazoa</taxon>
        <taxon>Ecdysozoa</taxon>
        <taxon>Arthropoda</taxon>
        <taxon>Crustacea</taxon>
        <taxon>Multicrustacea</taxon>
        <taxon>Malacostraca</taxon>
        <taxon>Eumalacostraca</taxon>
        <taxon>Eucarida</taxon>
        <taxon>Decapoda</taxon>
        <taxon>Pleocyemata</taxon>
        <taxon>Brachyura</taxon>
        <taxon>Eubrachyura</taxon>
        <taxon>Majoidea</taxon>
        <taxon>Majidae</taxon>
        <taxon>Chionoecetes</taxon>
    </lineage>
</organism>
<comment type="caution">
    <text evidence="2">The sequence shown here is derived from an EMBL/GenBank/DDBJ whole genome shotgun (WGS) entry which is preliminary data.</text>
</comment>
<proteinExistence type="predicted"/>
<dbReference type="OrthoDB" id="8123891at2759"/>
<reference evidence="2" key="1">
    <citation type="submission" date="2020-07" db="EMBL/GenBank/DDBJ databases">
        <title>The High-quality genome of the commercially important snow crab, Chionoecetes opilio.</title>
        <authorList>
            <person name="Jeong J.-H."/>
            <person name="Ryu S."/>
        </authorList>
    </citation>
    <scope>NUCLEOTIDE SEQUENCE</scope>
    <source>
        <strain evidence="2">MADBK_172401_WGS</strain>
        <tissue evidence="2">Digestive gland</tissue>
    </source>
</reference>
<feature type="region of interest" description="Disordered" evidence="1">
    <location>
        <begin position="82"/>
        <end position="118"/>
    </location>
</feature>
<protein>
    <submittedName>
        <fullName evidence="2">Uncharacterized protein</fullName>
    </submittedName>
</protein>
<dbReference type="AlphaFoldDB" id="A0A8J4Y8U6"/>
<dbReference type="Proteomes" id="UP000770661">
    <property type="component" value="Unassembled WGS sequence"/>
</dbReference>
<keyword evidence="3" id="KW-1185">Reference proteome</keyword>
<evidence type="ECO:0000313" key="2">
    <source>
        <dbReference type="EMBL" id="KAG0723563.1"/>
    </source>
</evidence>
<gene>
    <name evidence="2" type="ORF">GWK47_005460</name>
</gene>
<evidence type="ECO:0000313" key="3">
    <source>
        <dbReference type="Proteomes" id="UP000770661"/>
    </source>
</evidence>
<name>A0A8J4Y8U6_CHIOP</name>
<sequence>MSPPTWTLAASGLSWCAGSSRNPSAVPLPGVWALPAHCQRRQELCGVYSGEHDSRDCVRRLRESGEAANGSVPQLRCQASRLEPPLPCPARTPAPRSHGVKTPRDPTAPPQEEEEAPACHSVVPCGDMDVDAQAPVLPQDPAYLEMAAIGGLCSLLWPPAMTPGTQCSPHPSLVENGKQITGRHYTFKVNDLLALLGTYKFLVSQESVAVRSRISLQPAFSYVRQALRAGRGLACACPLRGRLPCRSSVTTMLTSDDFDGLANMISNELYSCAVRSKSQDQDTEVRNDHLGKWERLLQDKDDVRHS</sequence>
<accession>A0A8J4Y8U6</accession>
<dbReference type="EMBL" id="JACEEZ010008081">
    <property type="protein sequence ID" value="KAG0723563.1"/>
    <property type="molecule type" value="Genomic_DNA"/>
</dbReference>